<keyword evidence="3" id="KW-1185">Reference proteome</keyword>
<protein>
    <recommendedName>
        <fullName evidence="1">RNase H type-1 domain-containing protein</fullName>
    </recommendedName>
</protein>
<evidence type="ECO:0000259" key="1">
    <source>
        <dbReference type="Pfam" id="PF13456"/>
    </source>
</evidence>
<accession>A0AAD9TIJ7</accession>
<dbReference type="InterPro" id="IPR012337">
    <property type="entry name" value="RNaseH-like_sf"/>
</dbReference>
<dbReference type="EMBL" id="JANJYI010000009">
    <property type="protein sequence ID" value="KAK2636447.1"/>
    <property type="molecule type" value="Genomic_DNA"/>
</dbReference>
<comment type="caution">
    <text evidence="2">The sequence shown here is derived from an EMBL/GenBank/DDBJ whole genome shotgun (WGS) entry which is preliminary data.</text>
</comment>
<dbReference type="Pfam" id="PF13456">
    <property type="entry name" value="RVT_3"/>
    <property type="match status" value="1"/>
</dbReference>
<gene>
    <name evidence="2" type="ORF">Ddye_031239</name>
</gene>
<dbReference type="InterPro" id="IPR002156">
    <property type="entry name" value="RNaseH_domain"/>
</dbReference>
<reference evidence="2" key="1">
    <citation type="journal article" date="2023" name="Plant J.">
        <title>Genome sequences and population genomics provide insights into the demographic history, inbreeding, and mutation load of two 'living fossil' tree species of Dipteronia.</title>
        <authorList>
            <person name="Feng Y."/>
            <person name="Comes H.P."/>
            <person name="Chen J."/>
            <person name="Zhu S."/>
            <person name="Lu R."/>
            <person name="Zhang X."/>
            <person name="Li P."/>
            <person name="Qiu J."/>
            <person name="Olsen K.M."/>
            <person name="Qiu Y."/>
        </authorList>
    </citation>
    <scope>NUCLEOTIDE SEQUENCE</scope>
    <source>
        <strain evidence="2">KIB01</strain>
    </source>
</reference>
<sequence length="101" mass="11457">MVWRKGFRKVIVETDSMSIVKFIEKDSNPNHPMFSLIQTCKRLIAVDWNCNVKHVYREANIVADGLAKIGGSMDFGVLLFEEPPPVILDIVDNDTRGFCLC</sequence>
<dbReference type="GO" id="GO:0004523">
    <property type="term" value="F:RNA-DNA hybrid ribonuclease activity"/>
    <property type="evidence" value="ECO:0007669"/>
    <property type="project" value="InterPro"/>
</dbReference>
<dbReference type="GO" id="GO:0003676">
    <property type="term" value="F:nucleic acid binding"/>
    <property type="evidence" value="ECO:0007669"/>
    <property type="project" value="InterPro"/>
</dbReference>
<dbReference type="Gene3D" id="3.30.420.10">
    <property type="entry name" value="Ribonuclease H-like superfamily/Ribonuclease H"/>
    <property type="match status" value="1"/>
</dbReference>
<evidence type="ECO:0000313" key="3">
    <source>
        <dbReference type="Proteomes" id="UP001280121"/>
    </source>
</evidence>
<proteinExistence type="predicted"/>
<organism evidence="2 3">
    <name type="scientific">Dipteronia dyeriana</name>
    <dbReference type="NCBI Taxonomy" id="168575"/>
    <lineage>
        <taxon>Eukaryota</taxon>
        <taxon>Viridiplantae</taxon>
        <taxon>Streptophyta</taxon>
        <taxon>Embryophyta</taxon>
        <taxon>Tracheophyta</taxon>
        <taxon>Spermatophyta</taxon>
        <taxon>Magnoliopsida</taxon>
        <taxon>eudicotyledons</taxon>
        <taxon>Gunneridae</taxon>
        <taxon>Pentapetalae</taxon>
        <taxon>rosids</taxon>
        <taxon>malvids</taxon>
        <taxon>Sapindales</taxon>
        <taxon>Sapindaceae</taxon>
        <taxon>Hippocastanoideae</taxon>
        <taxon>Acereae</taxon>
        <taxon>Dipteronia</taxon>
    </lineage>
</organism>
<dbReference type="PANTHER" id="PTHR47723">
    <property type="entry name" value="OS05G0353850 PROTEIN"/>
    <property type="match status" value="1"/>
</dbReference>
<dbReference type="AlphaFoldDB" id="A0AAD9TIJ7"/>
<dbReference type="Proteomes" id="UP001280121">
    <property type="component" value="Unassembled WGS sequence"/>
</dbReference>
<dbReference type="PANTHER" id="PTHR47723:SF19">
    <property type="entry name" value="POLYNUCLEOTIDYL TRANSFERASE, RIBONUCLEASE H-LIKE SUPERFAMILY PROTEIN"/>
    <property type="match status" value="1"/>
</dbReference>
<dbReference type="SUPFAM" id="SSF53098">
    <property type="entry name" value="Ribonuclease H-like"/>
    <property type="match status" value="1"/>
</dbReference>
<dbReference type="InterPro" id="IPR044730">
    <property type="entry name" value="RNase_H-like_dom_plant"/>
</dbReference>
<dbReference type="InterPro" id="IPR036397">
    <property type="entry name" value="RNaseH_sf"/>
</dbReference>
<evidence type="ECO:0000313" key="2">
    <source>
        <dbReference type="EMBL" id="KAK2636447.1"/>
    </source>
</evidence>
<feature type="domain" description="RNase H type-1" evidence="1">
    <location>
        <begin position="2"/>
        <end position="68"/>
    </location>
</feature>
<dbReference type="InterPro" id="IPR053151">
    <property type="entry name" value="RNase_H-like"/>
</dbReference>
<dbReference type="CDD" id="cd06222">
    <property type="entry name" value="RNase_H_like"/>
    <property type="match status" value="1"/>
</dbReference>
<name>A0AAD9TIJ7_9ROSI</name>